<dbReference type="Gene3D" id="2.60.120.10">
    <property type="entry name" value="Jelly Rolls"/>
    <property type="match status" value="1"/>
</dbReference>
<evidence type="ECO:0000313" key="2">
    <source>
        <dbReference type="Proteomes" id="UP001596380"/>
    </source>
</evidence>
<name>A0ABW2CGZ8_9ACTN</name>
<dbReference type="RefSeq" id="WP_160826290.1">
    <property type="nucleotide sequence ID" value="NZ_JBHSXE010000001.1"/>
</dbReference>
<dbReference type="InterPro" id="IPR011051">
    <property type="entry name" value="RmlC_Cupin_sf"/>
</dbReference>
<dbReference type="InterPro" id="IPR014710">
    <property type="entry name" value="RmlC-like_jellyroll"/>
</dbReference>
<dbReference type="Proteomes" id="UP001596380">
    <property type="component" value="Unassembled WGS sequence"/>
</dbReference>
<dbReference type="SUPFAM" id="SSF51182">
    <property type="entry name" value="RmlC-like cupins"/>
    <property type="match status" value="2"/>
</dbReference>
<evidence type="ECO:0008006" key="3">
    <source>
        <dbReference type="Google" id="ProtNLM"/>
    </source>
</evidence>
<organism evidence="1 2">
    <name type="scientific">Actinomadura yumaensis</name>
    <dbReference type="NCBI Taxonomy" id="111807"/>
    <lineage>
        <taxon>Bacteria</taxon>
        <taxon>Bacillati</taxon>
        <taxon>Actinomycetota</taxon>
        <taxon>Actinomycetes</taxon>
        <taxon>Streptosporangiales</taxon>
        <taxon>Thermomonosporaceae</taxon>
        <taxon>Actinomadura</taxon>
    </lineage>
</organism>
<protein>
    <recommendedName>
        <fullName evidence="3">Homogentisate 1,2-dioxygenase</fullName>
    </recommendedName>
</protein>
<proteinExistence type="predicted"/>
<reference evidence="2" key="1">
    <citation type="journal article" date="2019" name="Int. J. Syst. Evol. Microbiol.">
        <title>The Global Catalogue of Microorganisms (GCM) 10K type strain sequencing project: providing services to taxonomists for standard genome sequencing and annotation.</title>
        <authorList>
            <consortium name="The Broad Institute Genomics Platform"/>
            <consortium name="The Broad Institute Genome Sequencing Center for Infectious Disease"/>
            <person name="Wu L."/>
            <person name="Ma J."/>
        </authorList>
    </citation>
    <scope>NUCLEOTIDE SEQUENCE [LARGE SCALE GENOMIC DNA]</scope>
    <source>
        <strain evidence="2">JCM 3369</strain>
    </source>
</reference>
<accession>A0ABW2CGZ8</accession>
<comment type="caution">
    <text evidence="1">The sequence shown here is derived from an EMBL/GenBank/DDBJ whole genome shotgun (WGS) entry which is preliminary data.</text>
</comment>
<evidence type="ECO:0000313" key="1">
    <source>
        <dbReference type="EMBL" id="MFC6880799.1"/>
    </source>
</evidence>
<dbReference type="EMBL" id="JBHSXS010000006">
    <property type="protein sequence ID" value="MFC6880799.1"/>
    <property type="molecule type" value="Genomic_DNA"/>
</dbReference>
<gene>
    <name evidence="1" type="ORF">ACFQKB_13615</name>
</gene>
<keyword evidence="2" id="KW-1185">Reference proteome</keyword>
<sequence length="330" mass="37291">MGTVHEHFETFPFNTAPRVLRRQEELLLAEPSTGPSGRKYWRDHPPIEVVHFNPEYQEHSFGPPRGVYESDFMRLEWQSMVGRQPFYHRNCDVDEISYQVTGARTLMSEAGSVDLEPGDFSRLPVGVAHDNYGRQDIHVLFYVPAPVTEERPADRTSRPAIPPFPGWEPAVVNELVTECLGGPGHDIVPARADELALLEYAEEHDERLQILRPGDEPGTTWLYRSADVLIGRTFAESSDGRVYRRIRNAEQIDYQLRGHRTLVTQRGTVRLEPGDFARIPVGVAFTSIHRGPSAHITVVSAREVPQVAEATGTAERLPADEIERLRRTAE</sequence>